<evidence type="ECO:0000313" key="3">
    <source>
        <dbReference type="EMBL" id="TFB34119.1"/>
    </source>
</evidence>
<reference evidence="3 5" key="2">
    <citation type="submission" date="2019-03" db="EMBL/GenBank/DDBJ databases">
        <authorList>
            <person name="He R.-H."/>
        </authorList>
    </citation>
    <scope>NUCLEOTIDE SEQUENCE [LARGE SCALE GENOMIC DNA]</scope>
    <source>
        <strain evidence="3 5">DSM 19624</strain>
    </source>
</reference>
<feature type="chain" id="PRO_5044605911" evidence="1">
    <location>
        <begin position="19"/>
        <end position="413"/>
    </location>
</feature>
<dbReference type="RefSeq" id="WP_121281965.1">
    <property type="nucleotide sequence ID" value="NZ_RCCK01000003.1"/>
</dbReference>
<evidence type="ECO:0000256" key="1">
    <source>
        <dbReference type="SAM" id="SignalP"/>
    </source>
</evidence>
<evidence type="ECO:0000313" key="5">
    <source>
        <dbReference type="Proteomes" id="UP000297429"/>
    </source>
</evidence>
<protein>
    <submittedName>
        <fullName evidence="2">Carboxypeptidase-like protein</fullName>
    </submittedName>
    <submittedName>
        <fullName evidence="3">Carboxypeptidase-like regulatory domain-containing protein</fullName>
    </submittedName>
</protein>
<dbReference type="AlphaFoldDB" id="A0A497YEE1"/>
<dbReference type="OrthoDB" id="1223654at2"/>
<sequence>MKSLLLIFLLFISNFCLAQQSYVLSGMVKDKHGEPLPGAGVYVSSYKIATVTDNEGKYALFLKPGNYDILVQLIGYKALNKNVVIADKAVKLDFTLGESITQLAEVTIKPDPNRTHYIAMFKEYFLGATPNAAQCRLINPNVLIIDYYKEEHKLTVKTTEFLIVENKALGYRIKYLLNNFEYDSKTRIIYYEGFPYYEDLKGSARRKKIWDQKRITAYLGSSQHFFKSIYSGKATEEGFIINKLITQPNPDKPSDSTITANIKRLTKFQEGLLRKTITINHGDSLSYWIRKKNLPDGISILSRSPIKEDTLVHITNQRIKNINFTDKLYIIYTKEKEDPLFANRIGLSISRPLDMPNYQISTIALQVKPVYFYENGGIYNPRSMLYAGYWAWEKIADSVPMDYLPPAGLEGKK</sequence>
<evidence type="ECO:0000313" key="2">
    <source>
        <dbReference type="EMBL" id="RLJ80922.1"/>
    </source>
</evidence>
<dbReference type="Gene3D" id="2.60.40.1120">
    <property type="entry name" value="Carboxypeptidase-like, regulatory domain"/>
    <property type="match status" value="1"/>
</dbReference>
<keyword evidence="5" id="KW-1185">Reference proteome</keyword>
<organism evidence="2 4">
    <name type="scientific">Pedobacter alluvionis</name>
    <dbReference type="NCBI Taxonomy" id="475253"/>
    <lineage>
        <taxon>Bacteria</taxon>
        <taxon>Pseudomonadati</taxon>
        <taxon>Bacteroidota</taxon>
        <taxon>Sphingobacteriia</taxon>
        <taxon>Sphingobacteriales</taxon>
        <taxon>Sphingobacteriaceae</taxon>
        <taxon>Pedobacter</taxon>
    </lineage>
</organism>
<dbReference type="Proteomes" id="UP000297429">
    <property type="component" value="Unassembled WGS sequence"/>
</dbReference>
<feature type="signal peptide" evidence="1">
    <location>
        <begin position="1"/>
        <end position="18"/>
    </location>
</feature>
<comment type="caution">
    <text evidence="2">The sequence shown here is derived from an EMBL/GenBank/DDBJ whole genome shotgun (WGS) entry which is preliminary data.</text>
</comment>
<proteinExistence type="predicted"/>
<name>A0A497YEE1_9SPHI</name>
<keyword evidence="1" id="KW-0732">Signal</keyword>
<gene>
    <name evidence="2" type="ORF">BCL90_0043</name>
    <name evidence="3" type="ORF">E3V97_08765</name>
</gene>
<dbReference type="Proteomes" id="UP000273898">
    <property type="component" value="Unassembled WGS sequence"/>
</dbReference>
<accession>A0A497YEE1</accession>
<keyword evidence="2" id="KW-0378">Hydrolase</keyword>
<dbReference type="SUPFAM" id="SSF49464">
    <property type="entry name" value="Carboxypeptidase regulatory domain-like"/>
    <property type="match status" value="1"/>
</dbReference>
<dbReference type="EMBL" id="SOPX01000001">
    <property type="protein sequence ID" value="TFB34119.1"/>
    <property type="molecule type" value="Genomic_DNA"/>
</dbReference>
<reference evidence="2 4" key="1">
    <citation type="submission" date="2018-10" db="EMBL/GenBank/DDBJ databases">
        <title>Genomic Encyclopedia of Archaeal and Bacterial Type Strains, Phase II (KMG-II): from individual species to whole genera.</title>
        <authorList>
            <person name="Goeker M."/>
        </authorList>
    </citation>
    <scope>NUCLEOTIDE SEQUENCE [LARGE SCALE GENOMIC DNA]</scope>
    <source>
        <strain evidence="2 4">DSM 19624</strain>
    </source>
</reference>
<dbReference type="InterPro" id="IPR008969">
    <property type="entry name" value="CarboxyPept-like_regulatory"/>
</dbReference>
<dbReference type="Pfam" id="PF13715">
    <property type="entry name" value="CarbopepD_reg_2"/>
    <property type="match status" value="1"/>
</dbReference>
<keyword evidence="2" id="KW-0645">Protease</keyword>
<evidence type="ECO:0000313" key="4">
    <source>
        <dbReference type="Proteomes" id="UP000273898"/>
    </source>
</evidence>
<dbReference type="EMBL" id="RCCK01000003">
    <property type="protein sequence ID" value="RLJ80922.1"/>
    <property type="molecule type" value="Genomic_DNA"/>
</dbReference>
<keyword evidence="2" id="KW-0121">Carboxypeptidase</keyword>
<dbReference type="GO" id="GO:0004180">
    <property type="term" value="F:carboxypeptidase activity"/>
    <property type="evidence" value="ECO:0007669"/>
    <property type="project" value="UniProtKB-KW"/>
</dbReference>